<reference evidence="9" key="1">
    <citation type="submission" date="2015-02" db="EMBL/GenBank/DDBJ databases">
        <title>Genome sequencing for Strongylocentrotus purpuratus.</title>
        <authorList>
            <person name="Murali S."/>
            <person name="Liu Y."/>
            <person name="Vee V."/>
            <person name="English A."/>
            <person name="Wang M."/>
            <person name="Skinner E."/>
            <person name="Han Y."/>
            <person name="Muzny D.M."/>
            <person name="Worley K.C."/>
            <person name="Gibbs R.A."/>
        </authorList>
    </citation>
    <scope>NUCLEOTIDE SEQUENCE</scope>
</reference>
<reference evidence="8" key="2">
    <citation type="submission" date="2021-01" db="UniProtKB">
        <authorList>
            <consortium name="EnsemblMetazoa"/>
        </authorList>
    </citation>
    <scope>IDENTIFICATION</scope>
</reference>
<evidence type="ECO:0000256" key="4">
    <source>
        <dbReference type="ARBA" id="ARBA00022692"/>
    </source>
</evidence>
<dbReference type="OMA" id="IEEDMMT"/>
<dbReference type="InterPro" id="IPR007271">
    <property type="entry name" value="Nuc_sug_transpt"/>
</dbReference>
<dbReference type="SUPFAM" id="SSF103481">
    <property type="entry name" value="Multidrug resistance efflux transporter EmrE"/>
    <property type="match status" value="1"/>
</dbReference>
<proteinExistence type="inferred from homology"/>
<dbReference type="GeneID" id="582566"/>
<evidence type="ECO:0000256" key="2">
    <source>
        <dbReference type="ARBA" id="ARBA00009976"/>
    </source>
</evidence>
<keyword evidence="3" id="KW-0813">Transport</keyword>
<keyword evidence="4 7" id="KW-0812">Transmembrane</keyword>
<comment type="similarity">
    <text evidence="2">Belongs to the nucleotide-sugar transporter family. SLC35A subfamily.</text>
</comment>
<feature type="transmembrane region" description="Helical" evidence="7">
    <location>
        <begin position="303"/>
        <end position="322"/>
    </location>
</feature>
<feature type="transmembrane region" description="Helical" evidence="7">
    <location>
        <begin position="171"/>
        <end position="188"/>
    </location>
</feature>
<dbReference type="PANTHER" id="PTHR10231">
    <property type="entry name" value="NUCLEOTIDE-SUGAR TRANSMEMBRANE TRANSPORTER"/>
    <property type="match status" value="1"/>
</dbReference>
<evidence type="ECO:0000256" key="5">
    <source>
        <dbReference type="ARBA" id="ARBA00022989"/>
    </source>
</evidence>
<feature type="transmembrane region" description="Helical" evidence="7">
    <location>
        <begin position="143"/>
        <end position="164"/>
    </location>
</feature>
<dbReference type="CTD" id="7355"/>
<dbReference type="AlphaFoldDB" id="A0A7M7PU55"/>
<comment type="subcellular location">
    <subcellularLocation>
        <location evidence="1">Membrane</location>
        <topology evidence="1">Multi-pass membrane protein</topology>
    </subcellularLocation>
</comment>
<dbReference type="PIRSF" id="PIRSF005799">
    <property type="entry name" value="UDP-gal_transpt"/>
    <property type="match status" value="1"/>
</dbReference>
<feature type="transmembrane region" description="Helical" evidence="7">
    <location>
        <begin position="80"/>
        <end position="99"/>
    </location>
</feature>
<dbReference type="EnsemblMetazoa" id="XM_031000219">
    <property type="protein sequence ID" value="XP_030856079"/>
    <property type="gene ID" value="LOC582566"/>
</dbReference>
<feature type="transmembrane region" description="Helical" evidence="7">
    <location>
        <begin position="41"/>
        <end position="60"/>
    </location>
</feature>
<dbReference type="OrthoDB" id="408493at2759"/>
<feature type="transmembrane region" description="Helical" evidence="7">
    <location>
        <begin position="240"/>
        <end position="260"/>
    </location>
</feature>
<name>A0A7M7PU55_STRPU</name>
<evidence type="ECO:0000256" key="7">
    <source>
        <dbReference type="SAM" id="Phobius"/>
    </source>
</evidence>
<evidence type="ECO:0000256" key="1">
    <source>
        <dbReference type="ARBA" id="ARBA00004141"/>
    </source>
</evidence>
<feature type="transmembrane region" description="Helical" evidence="7">
    <location>
        <begin position="119"/>
        <end position="137"/>
    </location>
</feature>
<dbReference type="RefSeq" id="XP_030856079.1">
    <property type="nucleotide sequence ID" value="XM_031000219.1"/>
</dbReference>
<sequence>MEDRSKMVSRDYRQRRGFLSQQSDTSTSGEDNLGRNSNIKYASLFFLVLQNASLILTMRYTRTLPGDQYFTSTAVIICETLKMCTCLFIILVQLSGNVFELGRFLWQNIALQPMDTLKLAVPAFIYMIQNNLLYIAVSNLSAATFQVTYQLKILTTALFSVIMLKKTLGSLQWFALVLLFIGVAIVQMQPADPSKTASETTATDQSPMIGLIAVIISCISSGFAGVYFEKILKGSQGSIWLRNVQLGLFGSLTGVLGVWYKDGTDVVEKGFFFGYTKYVVLVIAMQAFGGLLVAVVVKYADNILKGFATSFSIIISTVLSVLLFGFQINTQFCLGAGIVIVAIYLYSLPKPVNTTPVVSESSKKMPNGT</sequence>
<organism evidence="8 9">
    <name type="scientific">Strongylocentrotus purpuratus</name>
    <name type="common">Purple sea urchin</name>
    <dbReference type="NCBI Taxonomy" id="7668"/>
    <lineage>
        <taxon>Eukaryota</taxon>
        <taxon>Metazoa</taxon>
        <taxon>Echinodermata</taxon>
        <taxon>Eleutherozoa</taxon>
        <taxon>Echinozoa</taxon>
        <taxon>Echinoidea</taxon>
        <taxon>Euechinoidea</taxon>
        <taxon>Echinacea</taxon>
        <taxon>Camarodonta</taxon>
        <taxon>Echinidea</taxon>
        <taxon>Strongylocentrotidae</taxon>
        <taxon>Strongylocentrotus</taxon>
    </lineage>
</organism>
<dbReference type="InterPro" id="IPR037185">
    <property type="entry name" value="EmrE-like"/>
</dbReference>
<feature type="transmembrane region" description="Helical" evidence="7">
    <location>
        <begin position="328"/>
        <end position="346"/>
    </location>
</feature>
<accession>A0A7M7PU55</accession>
<keyword evidence="5 7" id="KW-1133">Transmembrane helix</keyword>
<keyword evidence="3" id="KW-0762">Sugar transport</keyword>
<dbReference type="NCBIfam" id="TIGR00803">
    <property type="entry name" value="nst"/>
    <property type="match status" value="1"/>
</dbReference>
<protein>
    <recommendedName>
        <fullName evidence="10">UDP-N-acetylglucosamine transporter</fullName>
    </recommendedName>
</protein>
<keyword evidence="9" id="KW-1185">Reference proteome</keyword>
<evidence type="ECO:0000313" key="9">
    <source>
        <dbReference type="Proteomes" id="UP000007110"/>
    </source>
</evidence>
<dbReference type="InParanoid" id="A0A7M7PU55"/>
<keyword evidence="6 7" id="KW-0472">Membrane</keyword>
<dbReference type="GO" id="GO:0005459">
    <property type="term" value="F:UDP-galactose transmembrane transporter activity"/>
    <property type="evidence" value="ECO:0000318"/>
    <property type="project" value="GO_Central"/>
</dbReference>
<feature type="transmembrane region" description="Helical" evidence="7">
    <location>
        <begin position="208"/>
        <end position="228"/>
    </location>
</feature>
<dbReference type="GO" id="GO:0000139">
    <property type="term" value="C:Golgi membrane"/>
    <property type="evidence" value="ECO:0000318"/>
    <property type="project" value="GO_Central"/>
</dbReference>
<evidence type="ECO:0000313" key="8">
    <source>
        <dbReference type="EnsemblMetazoa" id="XP_030856079"/>
    </source>
</evidence>
<dbReference type="Proteomes" id="UP000007110">
    <property type="component" value="Unassembled WGS sequence"/>
</dbReference>
<evidence type="ECO:0000256" key="6">
    <source>
        <dbReference type="ARBA" id="ARBA00023136"/>
    </source>
</evidence>
<evidence type="ECO:0008006" key="10">
    <source>
        <dbReference type="Google" id="ProtNLM"/>
    </source>
</evidence>
<dbReference type="Pfam" id="PF04142">
    <property type="entry name" value="Nuc_sug_transp"/>
    <property type="match status" value="1"/>
</dbReference>
<feature type="transmembrane region" description="Helical" evidence="7">
    <location>
        <begin position="272"/>
        <end position="296"/>
    </location>
</feature>
<dbReference type="GO" id="GO:0072334">
    <property type="term" value="P:UDP-galactose transmembrane transport"/>
    <property type="evidence" value="ECO:0000318"/>
    <property type="project" value="GO_Central"/>
</dbReference>
<evidence type="ECO:0000256" key="3">
    <source>
        <dbReference type="ARBA" id="ARBA00022597"/>
    </source>
</evidence>